<name>A0ABQ7B199_BRACR</name>
<evidence type="ECO:0000313" key="2">
    <source>
        <dbReference type="Proteomes" id="UP000266723"/>
    </source>
</evidence>
<sequence>MKKEIVQNLEWLEAQKIEISIDLIAESKKRLQFLRVVNRNRWLYDGPALKRAIYSLTARNSMGEFWTTLALYLQQMGAANYGPKNYGRDCILWSPMTLIWIRQSQSQFLLLRNARPMILFQLPRGKAHFILRYNNELAEKNSARCFAVEAENNSARCFAVEVEKKSSRRVAVEAEKKNARGFAMEAEKKKARCFAVEAGKNNARCFAVEAGKNIARCFAVEAEKKNAGCFAVTNGKRSARCFAMEVEKKNARCFAMTDGKSNARCFAMASGKNSARCFAVGAENNRGCGCGNLMENNAQENAPLAEGATAA</sequence>
<reference evidence="1 2" key="1">
    <citation type="journal article" date="2020" name="BMC Genomics">
        <title>Intraspecific diversification of the crop wild relative Brassica cretica Lam. using demographic model selection.</title>
        <authorList>
            <person name="Kioukis A."/>
            <person name="Michalopoulou V.A."/>
            <person name="Briers L."/>
            <person name="Pirintsos S."/>
            <person name="Studholme D.J."/>
            <person name="Pavlidis P."/>
            <person name="Sarris P.F."/>
        </authorList>
    </citation>
    <scope>NUCLEOTIDE SEQUENCE [LARGE SCALE GENOMIC DNA]</scope>
    <source>
        <strain evidence="2">cv. PFS-1207/04</strain>
    </source>
</reference>
<keyword evidence="2" id="KW-1185">Reference proteome</keyword>
<comment type="caution">
    <text evidence="1">The sequence shown here is derived from an EMBL/GenBank/DDBJ whole genome shotgun (WGS) entry which is preliminary data.</text>
</comment>
<dbReference type="PANTHER" id="PTHR34365:SF15">
    <property type="entry name" value="GLYCINE-RICH DOMAIN-CONTAINING PROTEIN 1"/>
    <property type="match status" value="1"/>
</dbReference>
<gene>
    <name evidence="1" type="ORF">DY000_02058838</name>
</gene>
<organism evidence="1 2">
    <name type="scientific">Brassica cretica</name>
    <name type="common">Mustard</name>
    <dbReference type="NCBI Taxonomy" id="69181"/>
    <lineage>
        <taxon>Eukaryota</taxon>
        <taxon>Viridiplantae</taxon>
        <taxon>Streptophyta</taxon>
        <taxon>Embryophyta</taxon>
        <taxon>Tracheophyta</taxon>
        <taxon>Spermatophyta</taxon>
        <taxon>Magnoliopsida</taxon>
        <taxon>eudicotyledons</taxon>
        <taxon>Gunneridae</taxon>
        <taxon>Pentapetalae</taxon>
        <taxon>rosids</taxon>
        <taxon>malvids</taxon>
        <taxon>Brassicales</taxon>
        <taxon>Brassicaceae</taxon>
        <taxon>Brassiceae</taxon>
        <taxon>Brassica</taxon>
    </lineage>
</organism>
<dbReference type="InterPro" id="IPR009836">
    <property type="entry name" value="GRDP-like"/>
</dbReference>
<dbReference type="PANTHER" id="PTHR34365">
    <property type="entry name" value="ENOLASE (DUF1399)"/>
    <property type="match status" value="1"/>
</dbReference>
<dbReference type="EMBL" id="QGKV02001556">
    <property type="protein sequence ID" value="KAF3519889.1"/>
    <property type="molecule type" value="Genomic_DNA"/>
</dbReference>
<protein>
    <submittedName>
        <fullName evidence="1">Uncharacterized protein</fullName>
    </submittedName>
</protein>
<evidence type="ECO:0000313" key="1">
    <source>
        <dbReference type="EMBL" id="KAF3519889.1"/>
    </source>
</evidence>
<accession>A0ABQ7B199</accession>
<proteinExistence type="predicted"/>
<dbReference type="Proteomes" id="UP000266723">
    <property type="component" value="Unassembled WGS sequence"/>
</dbReference>